<feature type="non-terminal residue" evidence="1">
    <location>
        <position position="1"/>
    </location>
</feature>
<accession>W2NJH7</accession>
<evidence type="ECO:0000313" key="1">
    <source>
        <dbReference type="EMBL" id="ETM48787.1"/>
    </source>
</evidence>
<reference evidence="1" key="1">
    <citation type="submission" date="2013-11" db="EMBL/GenBank/DDBJ databases">
        <title>The Genome Sequence of Phytophthora parasitica IAC_01/95.</title>
        <authorList>
            <consortium name="The Broad Institute Genomics Platform"/>
            <person name="Russ C."/>
            <person name="Tyler B."/>
            <person name="Panabieres F."/>
            <person name="Shan W."/>
            <person name="Tripathy S."/>
            <person name="Grunwald N."/>
            <person name="Machado M."/>
            <person name="Johnson C.S."/>
            <person name="Arredondo F."/>
            <person name="Hong C."/>
            <person name="Coffey M."/>
            <person name="Young S.K."/>
            <person name="Zeng Q."/>
            <person name="Gargeya S."/>
            <person name="Fitzgerald M."/>
            <person name="Abouelleil A."/>
            <person name="Alvarado L."/>
            <person name="Chapman S.B."/>
            <person name="Gainer-Dewar J."/>
            <person name="Goldberg J."/>
            <person name="Griggs A."/>
            <person name="Gujja S."/>
            <person name="Hansen M."/>
            <person name="Howarth C."/>
            <person name="Imamovic A."/>
            <person name="Ireland A."/>
            <person name="Larimer J."/>
            <person name="McCowan C."/>
            <person name="Murphy C."/>
            <person name="Pearson M."/>
            <person name="Poon T.W."/>
            <person name="Priest M."/>
            <person name="Roberts A."/>
            <person name="Saif S."/>
            <person name="Shea T."/>
            <person name="Sykes S."/>
            <person name="Wortman J."/>
            <person name="Nusbaum C."/>
            <person name="Birren B."/>
        </authorList>
    </citation>
    <scope>NUCLEOTIDE SEQUENCE [LARGE SCALE GENOMIC DNA]</scope>
    <source>
        <strain evidence="1">IAC_01/95</strain>
    </source>
</reference>
<proteinExistence type="predicted"/>
<dbReference type="Proteomes" id="UP000054532">
    <property type="component" value="Unassembled WGS sequence"/>
</dbReference>
<name>W2NJH7_PHYNI</name>
<organism evidence="1">
    <name type="scientific">Phytophthora nicotianae</name>
    <name type="common">Potato buckeye rot agent</name>
    <name type="synonym">Phytophthora parasitica</name>
    <dbReference type="NCBI Taxonomy" id="4792"/>
    <lineage>
        <taxon>Eukaryota</taxon>
        <taxon>Sar</taxon>
        <taxon>Stramenopiles</taxon>
        <taxon>Oomycota</taxon>
        <taxon>Peronosporomycetes</taxon>
        <taxon>Peronosporales</taxon>
        <taxon>Peronosporaceae</taxon>
        <taxon>Phytophthora</taxon>
    </lineage>
</organism>
<protein>
    <submittedName>
        <fullName evidence="1">Uncharacterized protein</fullName>
    </submittedName>
</protein>
<sequence>FTQTDVSLYYSAKRDRGEHICDYLNRLNGYARNARLQ</sequence>
<gene>
    <name evidence="1" type="ORF">L914_06733</name>
</gene>
<dbReference type="AlphaFoldDB" id="W2NJH7"/>
<dbReference type="EMBL" id="KI692270">
    <property type="protein sequence ID" value="ETM48787.1"/>
    <property type="molecule type" value="Genomic_DNA"/>
</dbReference>